<evidence type="ECO:0000256" key="4">
    <source>
        <dbReference type="ARBA" id="ARBA00023163"/>
    </source>
</evidence>
<evidence type="ECO:0000256" key="1">
    <source>
        <dbReference type="ARBA" id="ARBA00009437"/>
    </source>
</evidence>
<accession>A0A543DJF0</accession>
<dbReference type="InterPro" id="IPR036388">
    <property type="entry name" value="WH-like_DNA-bd_sf"/>
</dbReference>
<organism evidence="6 7">
    <name type="scientific">Pseudonocardia kunmingensis</name>
    <dbReference type="NCBI Taxonomy" id="630975"/>
    <lineage>
        <taxon>Bacteria</taxon>
        <taxon>Bacillati</taxon>
        <taxon>Actinomycetota</taxon>
        <taxon>Actinomycetes</taxon>
        <taxon>Pseudonocardiales</taxon>
        <taxon>Pseudonocardiaceae</taxon>
        <taxon>Pseudonocardia</taxon>
    </lineage>
</organism>
<evidence type="ECO:0000256" key="2">
    <source>
        <dbReference type="ARBA" id="ARBA00023015"/>
    </source>
</evidence>
<proteinExistence type="inferred from homology"/>
<gene>
    <name evidence="6" type="ORF">FB558_5216</name>
</gene>
<dbReference type="Pfam" id="PF00126">
    <property type="entry name" value="HTH_1"/>
    <property type="match status" value="1"/>
</dbReference>
<dbReference type="InterPro" id="IPR005119">
    <property type="entry name" value="LysR_subst-bd"/>
</dbReference>
<comment type="similarity">
    <text evidence="1">Belongs to the LysR transcriptional regulatory family.</text>
</comment>
<dbReference type="Gene3D" id="3.40.190.290">
    <property type="match status" value="1"/>
</dbReference>
<dbReference type="Gene3D" id="1.10.10.10">
    <property type="entry name" value="Winged helix-like DNA-binding domain superfamily/Winged helix DNA-binding domain"/>
    <property type="match status" value="1"/>
</dbReference>
<dbReference type="Proteomes" id="UP000315677">
    <property type="component" value="Unassembled WGS sequence"/>
</dbReference>
<dbReference type="PROSITE" id="PS50931">
    <property type="entry name" value="HTH_LYSR"/>
    <property type="match status" value="1"/>
</dbReference>
<dbReference type="EMBL" id="VFPA01000003">
    <property type="protein sequence ID" value="TQM09457.1"/>
    <property type="molecule type" value="Genomic_DNA"/>
</dbReference>
<dbReference type="InterPro" id="IPR050950">
    <property type="entry name" value="HTH-type_LysR_regulators"/>
</dbReference>
<dbReference type="OrthoDB" id="3181812at2"/>
<dbReference type="Pfam" id="PF03466">
    <property type="entry name" value="LysR_substrate"/>
    <property type="match status" value="1"/>
</dbReference>
<dbReference type="InterPro" id="IPR000847">
    <property type="entry name" value="LysR_HTH_N"/>
</dbReference>
<dbReference type="SUPFAM" id="SSF53850">
    <property type="entry name" value="Periplasmic binding protein-like II"/>
    <property type="match status" value="1"/>
</dbReference>
<keyword evidence="4" id="KW-0804">Transcription</keyword>
<reference evidence="6 7" key="1">
    <citation type="submission" date="2019-06" db="EMBL/GenBank/DDBJ databases">
        <title>Sequencing the genomes of 1000 actinobacteria strains.</title>
        <authorList>
            <person name="Klenk H.-P."/>
        </authorList>
    </citation>
    <scope>NUCLEOTIDE SEQUENCE [LARGE SCALE GENOMIC DNA]</scope>
    <source>
        <strain evidence="6 7">DSM 45301</strain>
    </source>
</reference>
<evidence type="ECO:0000313" key="7">
    <source>
        <dbReference type="Proteomes" id="UP000315677"/>
    </source>
</evidence>
<keyword evidence="3 6" id="KW-0238">DNA-binding</keyword>
<keyword evidence="2" id="KW-0805">Transcription regulation</keyword>
<dbReference type="RefSeq" id="WP_142057653.1">
    <property type="nucleotide sequence ID" value="NZ_VFPA01000003.1"/>
</dbReference>
<dbReference type="InterPro" id="IPR036390">
    <property type="entry name" value="WH_DNA-bd_sf"/>
</dbReference>
<feature type="domain" description="HTH lysR-type" evidence="5">
    <location>
        <begin position="1"/>
        <end position="58"/>
    </location>
</feature>
<evidence type="ECO:0000259" key="5">
    <source>
        <dbReference type="PROSITE" id="PS50931"/>
    </source>
</evidence>
<dbReference type="PANTHER" id="PTHR30419:SF31">
    <property type="entry name" value="BLR3139 PROTEIN"/>
    <property type="match status" value="1"/>
</dbReference>
<dbReference type="CDD" id="cd05466">
    <property type="entry name" value="PBP2_LTTR_substrate"/>
    <property type="match status" value="1"/>
</dbReference>
<dbReference type="FunFam" id="1.10.10.10:FF:000001">
    <property type="entry name" value="LysR family transcriptional regulator"/>
    <property type="match status" value="1"/>
</dbReference>
<evidence type="ECO:0000256" key="3">
    <source>
        <dbReference type="ARBA" id="ARBA00023125"/>
    </source>
</evidence>
<dbReference type="GO" id="GO:0003700">
    <property type="term" value="F:DNA-binding transcription factor activity"/>
    <property type="evidence" value="ECO:0007669"/>
    <property type="project" value="InterPro"/>
</dbReference>
<protein>
    <submittedName>
        <fullName evidence="6">DNA-binding transcriptional LysR family regulator</fullName>
    </submittedName>
</protein>
<dbReference type="PANTHER" id="PTHR30419">
    <property type="entry name" value="HTH-TYPE TRANSCRIPTIONAL REGULATOR YBHD"/>
    <property type="match status" value="1"/>
</dbReference>
<dbReference type="SUPFAM" id="SSF46785">
    <property type="entry name" value="Winged helix' DNA-binding domain"/>
    <property type="match status" value="1"/>
</dbReference>
<keyword evidence="7" id="KW-1185">Reference proteome</keyword>
<dbReference type="AlphaFoldDB" id="A0A543DJF0"/>
<dbReference type="GO" id="GO:0003677">
    <property type="term" value="F:DNA binding"/>
    <property type="evidence" value="ECO:0007669"/>
    <property type="project" value="UniProtKB-KW"/>
</dbReference>
<dbReference type="PRINTS" id="PR00039">
    <property type="entry name" value="HTHLYSR"/>
</dbReference>
<name>A0A543DJF0_9PSEU</name>
<comment type="caution">
    <text evidence="6">The sequence shown here is derived from an EMBL/GenBank/DDBJ whole genome shotgun (WGS) entry which is preliminary data.</text>
</comment>
<evidence type="ECO:0000313" key="6">
    <source>
        <dbReference type="EMBL" id="TQM09457.1"/>
    </source>
</evidence>
<sequence>MLLRQLEYLSALAREGHFARAAASCHVSQPALSAALRRLESDLGVQIVRRGRRFGGFTPEGERVVVWAHRMLADRDAMRQDLDRMAGGLTGVLRIGAIPTALTVAPLLTAPFCERHPGTRVTLESLSSRAIVSRLAEFDLDVGMTYIDGEPLGDVRTVPLYPERYLLLTPAGSPLADRESVGWAEVAGEPLCLLPPVMQNRRILDRNFAQAGVTAVPRIEADAVSVLYGHVATHRWSTVIAHAWLHMFGVPDGMRVVPMEPPARSHRIGLVLPDRDPVSMLARALLDVAVDVDMPGVLDALRRRHLRPRGGG</sequence>
<dbReference type="GO" id="GO:0005829">
    <property type="term" value="C:cytosol"/>
    <property type="evidence" value="ECO:0007669"/>
    <property type="project" value="TreeGrafter"/>
</dbReference>